<dbReference type="SUPFAM" id="SSF56112">
    <property type="entry name" value="Protein kinase-like (PK-like)"/>
    <property type="match status" value="1"/>
</dbReference>
<dbReference type="PROSITE" id="PS50011">
    <property type="entry name" value="PROTEIN_KINASE_DOM"/>
    <property type="match status" value="1"/>
</dbReference>
<evidence type="ECO:0000256" key="1">
    <source>
        <dbReference type="ARBA" id="ARBA00022679"/>
    </source>
</evidence>
<dbReference type="GO" id="GO:0005829">
    <property type="term" value="C:cytosol"/>
    <property type="evidence" value="ECO:0007669"/>
    <property type="project" value="TreeGrafter"/>
</dbReference>
<dbReference type="PANTHER" id="PTHR24348">
    <property type="entry name" value="SERINE/THREONINE-PROTEIN KINASE UNC-51-RELATED"/>
    <property type="match status" value="1"/>
</dbReference>
<dbReference type="GO" id="GO:0004674">
    <property type="term" value="F:protein serine/threonine kinase activity"/>
    <property type="evidence" value="ECO:0007669"/>
    <property type="project" value="InterPro"/>
</dbReference>
<proteinExistence type="predicted"/>
<sequence length="424" mass="46077">MYNVGDKVQGYTIKDLITIGNNSVAYAATDPAGRKVFFKAYQSPSIRVPWYKGFVDHQREMKTRIEGSPCRQFCYQFLGGFEHGRKFHQVFEFLDKSHSLEKILERVKTHPVEVPWTARELMAKVLVAGIAQLHAAGIVHADLKPDNIMLIEDASLGMKYRLKIIDMDFSFFTDRKAPWHGHEGYFGTPGYMSPEHAKVPLPVSDVFTLGIILYQLLGPGHPYPFDDNDKILAAYQEYGVEVPKLTGTPGPPAAAEAVADALHRCLNPNPAKRPSAAELHKTLLGEKYVPAPSAPLPPLPYTLSEPVAPPSREAAPAPPAAPLAGGLVLVGPGGAELALSARLALGRTVLTTRFGEGGRYASDRQVVLDRQADGWYAEPVAGTTNATLLNGHVLVSRTKLAAGDTIGIGNAASKRSKLDMQVRV</sequence>
<reference evidence="7" key="1">
    <citation type="submission" date="2020-05" db="EMBL/GenBank/DDBJ databases">
        <title>Frigoriglobus tundricola gen. nov., sp. nov., a psychrotolerant cellulolytic planctomycete of the family Gemmataceae with two divergent copies of 16S rRNA gene.</title>
        <authorList>
            <person name="Kulichevskaya I.S."/>
            <person name="Ivanova A.A."/>
            <person name="Naumoff D.G."/>
            <person name="Beletsky A.V."/>
            <person name="Rijpstra W.I.C."/>
            <person name="Sinninghe Damste J.S."/>
            <person name="Mardanov A.V."/>
            <person name="Ravin N.V."/>
            <person name="Dedysh S.N."/>
        </authorList>
    </citation>
    <scope>NUCLEOTIDE SEQUENCE [LARGE SCALE GENOMIC DNA]</scope>
    <source>
        <strain evidence="7">PL17</strain>
    </source>
</reference>
<protein>
    <recommendedName>
        <fullName evidence="5">Protein kinase domain-containing protein</fullName>
    </recommendedName>
</protein>
<dbReference type="InterPro" id="IPR045269">
    <property type="entry name" value="Atg1-like"/>
</dbReference>
<dbReference type="EMBL" id="CP053452">
    <property type="protein sequence ID" value="QJW99485.1"/>
    <property type="molecule type" value="Genomic_DNA"/>
</dbReference>
<dbReference type="SUPFAM" id="SSF49879">
    <property type="entry name" value="SMAD/FHA domain"/>
    <property type="match status" value="1"/>
</dbReference>
<feature type="domain" description="Protein kinase" evidence="5">
    <location>
        <begin position="11"/>
        <end position="283"/>
    </location>
</feature>
<evidence type="ECO:0000259" key="5">
    <source>
        <dbReference type="PROSITE" id="PS50011"/>
    </source>
</evidence>
<dbReference type="AlphaFoldDB" id="A0A6M5YZV8"/>
<evidence type="ECO:0000313" key="6">
    <source>
        <dbReference type="EMBL" id="QJW99485.1"/>
    </source>
</evidence>
<dbReference type="GO" id="GO:0000407">
    <property type="term" value="C:phagophore assembly site"/>
    <property type="evidence" value="ECO:0007669"/>
    <property type="project" value="TreeGrafter"/>
</dbReference>
<dbReference type="PANTHER" id="PTHR24348:SF22">
    <property type="entry name" value="NON-SPECIFIC SERINE_THREONINE PROTEIN KINASE"/>
    <property type="match status" value="1"/>
</dbReference>
<evidence type="ECO:0000313" key="7">
    <source>
        <dbReference type="Proteomes" id="UP000503447"/>
    </source>
</evidence>
<dbReference type="Pfam" id="PF00069">
    <property type="entry name" value="Pkinase"/>
    <property type="match status" value="1"/>
</dbReference>
<dbReference type="GO" id="GO:0005524">
    <property type="term" value="F:ATP binding"/>
    <property type="evidence" value="ECO:0007669"/>
    <property type="project" value="UniProtKB-KW"/>
</dbReference>
<dbReference type="KEGG" id="ftj:FTUN_7097"/>
<keyword evidence="3" id="KW-0418">Kinase</keyword>
<evidence type="ECO:0000256" key="4">
    <source>
        <dbReference type="ARBA" id="ARBA00022840"/>
    </source>
</evidence>
<evidence type="ECO:0000256" key="3">
    <source>
        <dbReference type="ARBA" id="ARBA00022777"/>
    </source>
</evidence>
<name>A0A6M5YZV8_9BACT</name>
<dbReference type="Proteomes" id="UP000503447">
    <property type="component" value="Chromosome"/>
</dbReference>
<dbReference type="InterPro" id="IPR000719">
    <property type="entry name" value="Prot_kinase_dom"/>
</dbReference>
<dbReference type="SMART" id="SM00220">
    <property type="entry name" value="S_TKc"/>
    <property type="match status" value="1"/>
</dbReference>
<keyword evidence="4" id="KW-0067">ATP-binding</keyword>
<dbReference type="PROSITE" id="PS00108">
    <property type="entry name" value="PROTEIN_KINASE_ST"/>
    <property type="match status" value="1"/>
</dbReference>
<evidence type="ECO:0000256" key="2">
    <source>
        <dbReference type="ARBA" id="ARBA00022741"/>
    </source>
</evidence>
<dbReference type="RefSeq" id="WP_171474444.1">
    <property type="nucleotide sequence ID" value="NZ_CP053452.2"/>
</dbReference>
<dbReference type="GO" id="GO:0005776">
    <property type="term" value="C:autophagosome"/>
    <property type="evidence" value="ECO:0007669"/>
    <property type="project" value="TreeGrafter"/>
</dbReference>
<dbReference type="CDD" id="cd00060">
    <property type="entry name" value="FHA"/>
    <property type="match status" value="1"/>
</dbReference>
<keyword evidence="2" id="KW-0547">Nucleotide-binding</keyword>
<keyword evidence="7" id="KW-1185">Reference proteome</keyword>
<dbReference type="InterPro" id="IPR008271">
    <property type="entry name" value="Ser/Thr_kinase_AS"/>
</dbReference>
<organism evidence="6 7">
    <name type="scientific">Frigoriglobus tundricola</name>
    <dbReference type="NCBI Taxonomy" id="2774151"/>
    <lineage>
        <taxon>Bacteria</taxon>
        <taxon>Pseudomonadati</taxon>
        <taxon>Planctomycetota</taxon>
        <taxon>Planctomycetia</taxon>
        <taxon>Gemmatales</taxon>
        <taxon>Gemmataceae</taxon>
        <taxon>Frigoriglobus</taxon>
    </lineage>
</organism>
<accession>A0A6M5YZV8</accession>
<dbReference type="GO" id="GO:0016020">
    <property type="term" value="C:membrane"/>
    <property type="evidence" value="ECO:0007669"/>
    <property type="project" value="TreeGrafter"/>
</dbReference>
<dbReference type="Gene3D" id="1.10.510.10">
    <property type="entry name" value="Transferase(Phosphotransferase) domain 1"/>
    <property type="match status" value="1"/>
</dbReference>
<dbReference type="InterPro" id="IPR008984">
    <property type="entry name" value="SMAD_FHA_dom_sf"/>
</dbReference>
<dbReference type="InterPro" id="IPR011009">
    <property type="entry name" value="Kinase-like_dom_sf"/>
</dbReference>
<gene>
    <name evidence="6" type="ORF">FTUN_7097</name>
</gene>
<keyword evidence="1" id="KW-0808">Transferase</keyword>